<comment type="caution">
    <text evidence="1">The sequence shown here is derived from an EMBL/GenBank/DDBJ whole genome shotgun (WGS) entry which is preliminary data.</text>
</comment>
<name>A0ACB9TUK6_HOLOL</name>
<evidence type="ECO:0000313" key="2">
    <source>
        <dbReference type="Proteomes" id="UP001056778"/>
    </source>
</evidence>
<proteinExistence type="predicted"/>
<accession>A0ACB9TUK6</accession>
<gene>
    <name evidence="1" type="ORF">MML48_1g08826</name>
</gene>
<protein>
    <submittedName>
        <fullName evidence="1">Pin domain</fullName>
    </submittedName>
</protein>
<sequence>MNNSLHKRLLKAGYKFNQTIGDRVDSNNEDKDRTRKFINKHTSNLNSLPILRNAQHANDHIEWPTSNMTTNTLSSTKFSANDRLKKYRDKLNHRKDEIVKVHQVFSASVSRNTSDEQKRLPYRSSSNTGSTSILGKRLSEQIKDKTGTDQEIVTKKRKISENSQQYEIKKDIERRKLAENIPQKEMCLEKNKILHLNTSIENICSYDDDCDMDWSPINQEEAVSSDLLSEEYGKNSKKFVAKCDHVVYVPWIVIQELDYFKDGRSGSPAMLKAARKAIKFVNDMLTRKHAKLKGI</sequence>
<dbReference type="Proteomes" id="UP001056778">
    <property type="component" value="Chromosome 1"/>
</dbReference>
<evidence type="ECO:0000313" key="1">
    <source>
        <dbReference type="EMBL" id="KAI4470320.1"/>
    </source>
</evidence>
<reference evidence="1" key="1">
    <citation type="submission" date="2022-04" db="EMBL/GenBank/DDBJ databases">
        <title>Chromosome-scale genome assembly of Holotrichia oblita Faldermann.</title>
        <authorList>
            <person name="Rongchong L."/>
        </authorList>
    </citation>
    <scope>NUCLEOTIDE SEQUENCE</scope>
    <source>
        <strain evidence="1">81SQS9</strain>
    </source>
</reference>
<dbReference type="EMBL" id="CM043015">
    <property type="protein sequence ID" value="KAI4470320.1"/>
    <property type="molecule type" value="Genomic_DNA"/>
</dbReference>
<organism evidence="1 2">
    <name type="scientific">Holotrichia oblita</name>
    <name type="common">Chafer beetle</name>
    <dbReference type="NCBI Taxonomy" id="644536"/>
    <lineage>
        <taxon>Eukaryota</taxon>
        <taxon>Metazoa</taxon>
        <taxon>Ecdysozoa</taxon>
        <taxon>Arthropoda</taxon>
        <taxon>Hexapoda</taxon>
        <taxon>Insecta</taxon>
        <taxon>Pterygota</taxon>
        <taxon>Neoptera</taxon>
        <taxon>Endopterygota</taxon>
        <taxon>Coleoptera</taxon>
        <taxon>Polyphaga</taxon>
        <taxon>Scarabaeiformia</taxon>
        <taxon>Scarabaeidae</taxon>
        <taxon>Melolonthinae</taxon>
        <taxon>Holotrichia</taxon>
    </lineage>
</organism>
<keyword evidence="2" id="KW-1185">Reference proteome</keyword>